<evidence type="ECO:0000256" key="2">
    <source>
        <dbReference type="ARBA" id="ARBA00023125"/>
    </source>
</evidence>
<proteinExistence type="predicted"/>
<dbReference type="PROSITE" id="PS01124">
    <property type="entry name" value="HTH_ARAC_FAMILY_2"/>
    <property type="match status" value="1"/>
</dbReference>
<evidence type="ECO:0000259" key="4">
    <source>
        <dbReference type="PROSITE" id="PS01124"/>
    </source>
</evidence>
<dbReference type="Gene3D" id="1.10.10.60">
    <property type="entry name" value="Homeodomain-like"/>
    <property type="match status" value="1"/>
</dbReference>
<evidence type="ECO:0000313" key="6">
    <source>
        <dbReference type="Proteomes" id="UP001500902"/>
    </source>
</evidence>
<evidence type="ECO:0000256" key="3">
    <source>
        <dbReference type="ARBA" id="ARBA00023163"/>
    </source>
</evidence>
<dbReference type="Proteomes" id="UP001500902">
    <property type="component" value="Unassembled WGS sequence"/>
</dbReference>
<evidence type="ECO:0000313" key="5">
    <source>
        <dbReference type="EMBL" id="GAA3684400.1"/>
    </source>
</evidence>
<keyword evidence="2" id="KW-0238">DNA-binding</keyword>
<dbReference type="EMBL" id="BAAAZP010000101">
    <property type="protein sequence ID" value="GAA3684400.1"/>
    <property type="molecule type" value="Genomic_DNA"/>
</dbReference>
<gene>
    <name evidence="5" type="ORF">GCM10022224_056330</name>
</gene>
<protein>
    <recommendedName>
        <fullName evidence="4">HTH araC/xylS-type domain-containing protein</fullName>
    </recommendedName>
</protein>
<dbReference type="SMART" id="SM00342">
    <property type="entry name" value="HTH_ARAC"/>
    <property type="match status" value="1"/>
</dbReference>
<feature type="domain" description="HTH araC/xylS-type" evidence="4">
    <location>
        <begin position="108"/>
        <end position="209"/>
    </location>
</feature>
<comment type="caution">
    <text evidence="5">The sequence shown here is derived from an EMBL/GenBank/DDBJ whole genome shotgun (WGS) entry which is preliminary data.</text>
</comment>
<dbReference type="InterPro" id="IPR018060">
    <property type="entry name" value="HTH_AraC"/>
</dbReference>
<dbReference type="PANTHER" id="PTHR43280:SF31">
    <property type="entry name" value="TRANSCRIPTIONAL REGULATORY PROTEIN"/>
    <property type="match status" value="1"/>
</dbReference>
<dbReference type="InterPro" id="IPR009057">
    <property type="entry name" value="Homeodomain-like_sf"/>
</dbReference>
<reference evidence="6" key="1">
    <citation type="journal article" date="2019" name="Int. J. Syst. Evol. Microbiol.">
        <title>The Global Catalogue of Microorganisms (GCM) 10K type strain sequencing project: providing services to taxonomists for standard genome sequencing and annotation.</title>
        <authorList>
            <consortium name="The Broad Institute Genomics Platform"/>
            <consortium name="The Broad Institute Genome Sequencing Center for Infectious Disease"/>
            <person name="Wu L."/>
            <person name="Ma J."/>
        </authorList>
    </citation>
    <scope>NUCLEOTIDE SEQUENCE [LARGE SCALE GENOMIC DNA]</scope>
    <source>
        <strain evidence="6">JCM 16904</strain>
    </source>
</reference>
<dbReference type="SUPFAM" id="SSF46689">
    <property type="entry name" value="Homeodomain-like"/>
    <property type="match status" value="1"/>
</dbReference>
<name>A0ABP7CB35_9ACTN</name>
<keyword evidence="3" id="KW-0804">Transcription</keyword>
<keyword evidence="1" id="KW-0805">Transcription regulation</keyword>
<keyword evidence="6" id="KW-1185">Reference proteome</keyword>
<dbReference type="Pfam" id="PF12833">
    <property type="entry name" value="HTH_18"/>
    <property type="match status" value="1"/>
</dbReference>
<organism evidence="5 6">
    <name type="scientific">Nonomuraea antimicrobica</name>
    <dbReference type="NCBI Taxonomy" id="561173"/>
    <lineage>
        <taxon>Bacteria</taxon>
        <taxon>Bacillati</taxon>
        <taxon>Actinomycetota</taxon>
        <taxon>Actinomycetes</taxon>
        <taxon>Streptosporangiales</taxon>
        <taxon>Streptosporangiaceae</taxon>
        <taxon>Nonomuraea</taxon>
    </lineage>
</organism>
<sequence>MISCELRPADDATALQSACVAVPKALVNVPAKDLDELLCRPITSTGGIDRLLIAFVTDLCDHGPGFRPADGPRVGMALLDLVCALLLNSLETTSTAAHDNPRLSAFTRRIKAYIQQNLREPGLTPGAVATAHHISVSYLHRLFQRHGHTVTAWIRQQRLERARSDLADPALRDVPIQAIAEAWGFSHASDFSRAFRRAFGSSASTFRRQVHRQQASWNAGDDFPQRA</sequence>
<dbReference type="PANTHER" id="PTHR43280">
    <property type="entry name" value="ARAC-FAMILY TRANSCRIPTIONAL REGULATOR"/>
    <property type="match status" value="1"/>
</dbReference>
<evidence type="ECO:0000256" key="1">
    <source>
        <dbReference type="ARBA" id="ARBA00023015"/>
    </source>
</evidence>
<dbReference type="PROSITE" id="PS00041">
    <property type="entry name" value="HTH_ARAC_FAMILY_1"/>
    <property type="match status" value="1"/>
</dbReference>
<dbReference type="InterPro" id="IPR018062">
    <property type="entry name" value="HTH_AraC-typ_CS"/>
</dbReference>
<accession>A0ABP7CB35</accession>